<dbReference type="HOGENOM" id="CLU_069765_3_1_9"/>
<evidence type="ECO:0000313" key="12">
    <source>
        <dbReference type="EMBL" id="EHR34697.1"/>
    </source>
</evidence>
<comment type="function">
    <text evidence="1 10">Catalyzes the reversible adenylation of nicotinate mononucleotide (NaMN) to nicotinic acid adenine dinucleotide (NaAD).</text>
</comment>
<dbReference type="UniPathway" id="UPA00253">
    <property type="reaction ID" value="UER00332"/>
</dbReference>
<dbReference type="NCBIfam" id="TIGR00482">
    <property type="entry name" value="nicotinate (nicotinamide) nucleotide adenylyltransferase"/>
    <property type="match status" value="1"/>
</dbReference>
<dbReference type="GO" id="GO:0009435">
    <property type="term" value="P:NAD+ biosynthetic process"/>
    <property type="evidence" value="ECO:0007669"/>
    <property type="project" value="UniProtKB-UniRule"/>
</dbReference>
<comment type="caution">
    <text evidence="12">The sequence shown here is derived from an EMBL/GenBank/DDBJ whole genome shotgun (WGS) entry which is preliminary data.</text>
</comment>
<evidence type="ECO:0000256" key="10">
    <source>
        <dbReference type="HAMAP-Rule" id="MF_00244"/>
    </source>
</evidence>
<dbReference type="AlphaFoldDB" id="H3NMV6"/>
<dbReference type="InterPro" id="IPR005248">
    <property type="entry name" value="NadD/NMNAT"/>
</dbReference>
<dbReference type="PANTHER" id="PTHR39321">
    <property type="entry name" value="NICOTINATE-NUCLEOTIDE ADENYLYLTRANSFERASE-RELATED"/>
    <property type="match status" value="1"/>
</dbReference>
<dbReference type="GeneID" id="96998672"/>
<comment type="similarity">
    <text evidence="10">Belongs to the NadD family.</text>
</comment>
<dbReference type="GO" id="GO:0004515">
    <property type="term" value="F:nicotinate-nucleotide adenylyltransferase activity"/>
    <property type="evidence" value="ECO:0007669"/>
    <property type="project" value="UniProtKB-UniRule"/>
</dbReference>
<dbReference type="Proteomes" id="UP000004191">
    <property type="component" value="Unassembled WGS sequence"/>
</dbReference>
<dbReference type="InterPro" id="IPR014729">
    <property type="entry name" value="Rossmann-like_a/b/a_fold"/>
</dbReference>
<accession>H3NMV6</accession>
<evidence type="ECO:0000256" key="8">
    <source>
        <dbReference type="ARBA" id="ARBA00023027"/>
    </source>
</evidence>
<dbReference type="SUPFAM" id="SSF52374">
    <property type="entry name" value="Nucleotidylyl transferase"/>
    <property type="match status" value="1"/>
</dbReference>
<sequence>MKRIGIFGSSFNPIHIGHLIISEQARIRLNLDKILFIPTANPYHKKVDLLDYDIRYEMTKKTINDNPFFELSDIEKNLKINSYSYNIMSELIKTENANYYFIIGSDSFNNLHTWYEHEKFLQLVNLVVFKRPGYDINTETLDRYRKLSSNEIIYYDDLQIEISSTQIRNSIINNIIPRYILKDETIEFIQENNLWR</sequence>
<dbReference type="EMBL" id="AGEI01000019">
    <property type="protein sequence ID" value="EHR34697.1"/>
    <property type="molecule type" value="Genomic_DNA"/>
</dbReference>
<keyword evidence="8 10" id="KW-0520">NAD</keyword>
<keyword evidence="4 10" id="KW-0808">Transferase</keyword>
<evidence type="ECO:0000256" key="7">
    <source>
        <dbReference type="ARBA" id="ARBA00022840"/>
    </source>
</evidence>
<dbReference type="PANTHER" id="PTHR39321:SF3">
    <property type="entry name" value="PHOSPHOPANTETHEINE ADENYLYLTRANSFERASE"/>
    <property type="match status" value="1"/>
</dbReference>
<protein>
    <recommendedName>
        <fullName evidence="10">Probable nicotinate-nucleotide adenylyltransferase</fullName>
        <ecNumber evidence="10">2.7.7.18</ecNumber>
    </recommendedName>
    <alternativeName>
        <fullName evidence="10">Deamido-NAD(+) diphosphorylase</fullName>
    </alternativeName>
    <alternativeName>
        <fullName evidence="10">Deamido-NAD(+) pyrophosphorylase</fullName>
    </alternativeName>
    <alternativeName>
        <fullName evidence="10">Nicotinate mononucleotide adenylyltransferase</fullName>
        <shortName evidence="10">NaMN adenylyltransferase</shortName>
    </alternativeName>
</protein>
<dbReference type="OrthoDB" id="5295945at2"/>
<dbReference type="PATRIC" id="fig|883114.3.peg.661"/>
<name>H3NMV6_9FIRM</name>
<evidence type="ECO:0000313" key="13">
    <source>
        <dbReference type="Proteomes" id="UP000004191"/>
    </source>
</evidence>
<reference evidence="12 13" key="1">
    <citation type="submission" date="2012-01" db="EMBL/GenBank/DDBJ databases">
        <title>The Genome Sequence of Helcococcus kunzii ATCC 51366.</title>
        <authorList>
            <consortium name="The Broad Institute Genome Sequencing Platform"/>
            <person name="Earl A."/>
            <person name="Ward D."/>
            <person name="Feldgarden M."/>
            <person name="Gevers D."/>
            <person name="Huys G."/>
            <person name="Young S.K."/>
            <person name="Zeng Q."/>
            <person name="Gargeya S."/>
            <person name="Fitzgerald M."/>
            <person name="Haas B."/>
            <person name="Abouelleil A."/>
            <person name="Alvarado L."/>
            <person name="Arachchi H.M."/>
            <person name="Berlin A."/>
            <person name="Chapman S.B."/>
            <person name="Gearin G."/>
            <person name="Goldberg J."/>
            <person name="Griggs A."/>
            <person name="Gujja S."/>
            <person name="Hansen M."/>
            <person name="Heiman D."/>
            <person name="Howarth C."/>
            <person name="Larimer J."/>
            <person name="Lui A."/>
            <person name="MacDonald P.J.P."/>
            <person name="McCowen C."/>
            <person name="Montmayeur A."/>
            <person name="Murphy C."/>
            <person name="Neiman D."/>
            <person name="Pearson M."/>
            <person name="Priest M."/>
            <person name="Roberts A."/>
            <person name="Saif S."/>
            <person name="Shea T."/>
            <person name="Sisk P."/>
            <person name="Stolte C."/>
            <person name="Sykes S."/>
            <person name="Wortman J."/>
            <person name="Nusbaum C."/>
            <person name="Birren B."/>
        </authorList>
    </citation>
    <scope>NUCLEOTIDE SEQUENCE [LARGE SCALE GENOMIC DNA]</scope>
    <source>
        <strain evidence="12 13">ATCC 51366</strain>
    </source>
</reference>
<evidence type="ECO:0000256" key="4">
    <source>
        <dbReference type="ARBA" id="ARBA00022679"/>
    </source>
</evidence>
<keyword evidence="6 10" id="KW-0547">Nucleotide-binding</keyword>
<feature type="domain" description="Cytidyltransferase-like" evidence="11">
    <location>
        <begin position="6"/>
        <end position="169"/>
    </location>
</feature>
<evidence type="ECO:0000256" key="9">
    <source>
        <dbReference type="ARBA" id="ARBA00048721"/>
    </source>
</evidence>
<comment type="catalytic activity">
    <reaction evidence="9 10">
        <text>nicotinate beta-D-ribonucleotide + ATP + H(+) = deamido-NAD(+) + diphosphate</text>
        <dbReference type="Rhea" id="RHEA:22860"/>
        <dbReference type="ChEBI" id="CHEBI:15378"/>
        <dbReference type="ChEBI" id="CHEBI:30616"/>
        <dbReference type="ChEBI" id="CHEBI:33019"/>
        <dbReference type="ChEBI" id="CHEBI:57502"/>
        <dbReference type="ChEBI" id="CHEBI:58437"/>
        <dbReference type="EC" id="2.7.7.18"/>
    </reaction>
</comment>
<dbReference type="GO" id="GO:0005524">
    <property type="term" value="F:ATP binding"/>
    <property type="evidence" value="ECO:0007669"/>
    <property type="project" value="UniProtKB-KW"/>
</dbReference>
<dbReference type="HAMAP" id="MF_00244">
    <property type="entry name" value="NaMN_adenylyltr"/>
    <property type="match status" value="1"/>
</dbReference>
<dbReference type="NCBIfam" id="TIGR00125">
    <property type="entry name" value="cyt_tran_rel"/>
    <property type="match status" value="1"/>
</dbReference>
<dbReference type="EC" id="2.7.7.18" evidence="10"/>
<dbReference type="RefSeq" id="WP_005397944.1">
    <property type="nucleotide sequence ID" value="NZ_JH601088.1"/>
</dbReference>
<evidence type="ECO:0000256" key="1">
    <source>
        <dbReference type="ARBA" id="ARBA00002324"/>
    </source>
</evidence>
<evidence type="ECO:0000256" key="6">
    <source>
        <dbReference type="ARBA" id="ARBA00022741"/>
    </source>
</evidence>
<keyword evidence="5 10" id="KW-0548">Nucleotidyltransferase</keyword>
<keyword evidence="3 10" id="KW-0662">Pyridine nucleotide biosynthesis</keyword>
<dbReference type="eggNOG" id="COG1057">
    <property type="taxonomic scope" value="Bacteria"/>
</dbReference>
<evidence type="ECO:0000259" key="11">
    <source>
        <dbReference type="Pfam" id="PF01467"/>
    </source>
</evidence>
<proteinExistence type="inferred from homology"/>
<gene>
    <name evidence="10" type="primary">nadD</name>
    <name evidence="12" type="ORF">HMPREF9709_00667</name>
</gene>
<evidence type="ECO:0000256" key="3">
    <source>
        <dbReference type="ARBA" id="ARBA00022642"/>
    </source>
</evidence>
<dbReference type="NCBIfam" id="NF000840">
    <property type="entry name" value="PRK00071.1-3"/>
    <property type="match status" value="1"/>
</dbReference>
<dbReference type="Pfam" id="PF01467">
    <property type="entry name" value="CTP_transf_like"/>
    <property type="match status" value="1"/>
</dbReference>
<organism evidence="12 13">
    <name type="scientific">Helcococcus kunzii ATCC 51366</name>
    <dbReference type="NCBI Taxonomy" id="883114"/>
    <lineage>
        <taxon>Bacteria</taxon>
        <taxon>Bacillati</taxon>
        <taxon>Bacillota</taxon>
        <taxon>Tissierellia</taxon>
        <taxon>Tissierellales</taxon>
        <taxon>Peptoniphilaceae</taxon>
        <taxon>Helcococcus</taxon>
    </lineage>
</organism>
<evidence type="ECO:0000256" key="2">
    <source>
        <dbReference type="ARBA" id="ARBA00005019"/>
    </source>
</evidence>
<comment type="pathway">
    <text evidence="2 10">Cofactor biosynthesis; NAD(+) biosynthesis; deamido-NAD(+) from nicotinate D-ribonucleotide: step 1/1.</text>
</comment>
<evidence type="ECO:0000256" key="5">
    <source>
        <dbReference type="ARBA" id="ARBA00022695"/>
    </source>
</evidence>
<dbReference type="Gene3D" id="3.40.50.620">
    <property type="entry name" value="HUPs"/>
    <property type="match status" value="1"/>
</dbReference>
<keyword evidence="7 10" id="KW-0067">ATP-binding</keyword>
<dbReference type="CDD" id="cd02165">
    <property type="entry name" value="NMNAT"/>
    <property type="match status" value="1"/>
</dbReference>
<dbReference type="InterPro" id="IPR004821">
    <property type="entry name" value="Cyt_trans-like"/>
</dbReference>
<keyword evidence="13" id="KW-1185">Reference proteome</keyword>
<dbReference type="STRING" id="883114.HMPREF9709_00667"/>